<dbReference type="EMBL" id="MFJE01000065">
    <property type="protein sequence ID" value="OGG12982.1"/>
    <property type="molecule type" value="Genomic_DNA"/>
</dbReference>
<gene>
    <name evidence="1" type="ORF">A2773_05835</name>
</gene>
<evidence type="ECO:0000313" key="2">
    <source>
        <dbReference type="Proteomes" id="UP000177383"/>
    </source>
</evidence>
<dbReference type="STRING" id="1798375.A2773_05835"/>
<protein>
    <recommendedName>
        <fullName evidence="3">SAM-dependent methyltransferase</fullName>
    </recommendedName>
</protein>
<dbReference type="InterPro" id="IPR029063">
    <property type="entry name" value="SAM-dependent_MTases_sf"/>
</dbReference>
<comment type="caution">
    <text evidence="1">The sequence shown here is derived from an EMBL/GenBank/DDBJ whole genome shotgun (WGS) entry which is preliminary data.</text>
</comment>
<evidence type="ECO:0000313" key="1">
    <source>
        <dbReference type="EMBL" id="OGG12982.1"/>
    </source>
</evidence>
<dbReference type="AlphaFoldDB" id="A0A1F5ZLK6"/>
<sequence>MKTNDLPSSYKDPSGTVFVKNGDVYRQINLSYKDNYDLLRSSGLYDHLVGAKLLIPHEELPKDKRIDSAYKIIKPIMIPFISYPYEWSFSMFQDAALTTLSIQKTALNYGLSLKDATPFNVQFFRGRPIFIDTLSFEKYNPGLPWVAYRQFCESFLAPLSLMAYKDVRLTKLMITFLGIIPLDLASRLLPVSATLNPSILIHVKLHASSQKKWQGEQISSQSPKSSFSRHSFLGLIDSLENTIKGLKVRKKYSPWSKYYTEDKKFNYNQEGFSHKKNIVQKFLKVVKPNIVYDFGANTGIFSQIAAGSDNVDFTLSIDSDHDAVEANYQNLKSSKETRILPLWIDLTNPTASLGFENQERDSILKRIKPDTILALALIHHLALGNNIPLERLAEFFARLCRNLIIEFVPKEDENAAALINNRSDLFKNYSKQGFEKEFGQYFHTKAQETIPNSSRLIYLLTKKST</sequence>
<dbReference type="SUPFAM" id="SSF53335">
    <property type="entry name" value="S-adenosyl-L-methionine-dependent methyltransferases"/>
    <property type="match status" value="1"/>
</dbReference>
<organism evidence="1 2">
    <name type="scientific">Candidatus Gottesmanbacteria bacterium RIFCSPHIGHO2_01_FULL_39_10</name>
    <dbReference type="NCBI Taxonomy" id="1798375"/>
    <lineage>
        <taxon>Bacteria</taxon>
        <taxon>Candidatus Gottesmaniibacteriota</taxon>
    </lineage>
</organism>
<reference evidence="1 2" key="1">
    <citation type="journal article" date="2016" name="Nat. Commun.">
        <title>Thousands of microbial genomes shed light on interconnected biogeochemical processes in an aquifer system.</title>
        <authorList>
            <person name="Anantharaman K."/>
            <person name="Brown C.T."/>
            <person name="Hug L.A."/>
            <person name="Sharon I."/>
            <person name="Castelle C.J."/>
            <person name="Probst A.J."/>
            <person name="Thomas B.C."/>
            <person name="Singh A."/>
            <person name="Wilkins M.J."/>
            <person name="Karaoz U."/>
            <person name="Brodie E.L."/>
            <person name="Williams K.H."/>
            <person name="Hubbard S.S."/>
            <person name="Banfield J.F."/>
        </authorList>
    </citation>
    <scope>NUCLEOTIDE SEQUENCE [LARGE SCALE GENOMIC DNA]</scope>
</reference>
<dbReference type="Gene3D" id="3.40.50.150">
    <property type="entry name" value="Vaccinia Virus protein VP39"/>
    <property type="match status" value="1"/>
</dbReference>
<dbReference type="Proteomes" id="UP000177383">
    <property type="component" value="Unassembled WGS sequence"/>
</dbReference>
<proteinExistence type="predicted"/>
<accession>A0A1F5ZLK6</accession>
<name>A0A1F5ZLK6_9BACT</name>
<evidence type="ECO:0008006" key="3">
    <source>
        <dbReference type="Google" id="ProtNLM"/>
    </source>
</evidence>